<evidence type="ECO:0000313" key="2">
    <source>
        <dbReference type="Proteomes" id="UP000492821"/>
    </source>
</evidence>
<dbReference type="SUPFAM" id="SSF56808">
    <property type="entry name" value="Ribosomal protein L1"/>
    <property type="match status" value="1"/>
</dbReference>
<feature type="compositionally biased region" description="Basic and acidic residues" evidence="1">
    <location>
        <begin position="50"/>
        <end position="59"/>
    </location>
</feature>
<evidence type="ECO:0000256" key="1">
    <source>
        <dbReference type="SAM" id="MobiDB-lite"/>
    </source>
</evidence>
<dbReference type="PRINTS" id="PR01217">
    <property type="entry name" value="PRICHEXTENSN"/>
</dbReference>
<dbReference type="InterPro" id="IPR028364">
    <property type="entry name" value="Ribosomal_uL1/biogenesis"/>
</dbReference>
<feature type="compositionally biased region" description="Acidic residues" evidence="1">
    <location>
        <begin position="284"/>
        <end position="301"/>
    </location>
</feature>
<protein>
    <submittedName>
        <fullName evidence="3">Rho_N domain-containing protein</fullName>
    </submittedName>
</protein>
<dbReference type="Pfam" id="PF00687">
    <property type="entry name" value="Ribosomal_L1"/>
    <property type="match status" value="1"/>
</dbReference>
<feature type="compositionally biased region" description="Low complexity" evidence="1">
    <location>
        <begin position="60"/>
        <end position="190"/>
    </location>
</feature>
<organism evidence="2 3">
    <name type="scientific">Panagrellus redivivus</name>
    <name type="common">Microworm</name>
    <dbReference type="NCBI Taxonomy" id="6233"/>
    <lineage>
        <taxon>Eukaryota</taxon>
        <taxon>Metazoa</taxon>
        <taxon>Ecdysozoa</taxon>
        <taxon>Nematoda</taxon>
        <taxon>Chromadorea</taxon>
        <taxon>Rhabditida</taxon>
        <taxon>Tylenchina</taxon>
        <taxon>Panagrolaimomorpha</taxon>
        <taxon>Panagrolaimoidea</taxon>
        <taxon>Panagrolaimidae</taxon>
        <taxon>Panagrellus</taxon>
    </lineage>
</organism>
<dbReference type="AlphaFoldDB" id="A0A7E4VSG2"/>
<dbReference type="WBParaSite" id="Pan_g2658.t1">
    <property type="protein sequence ID" value="Pan_g2658.t1"/>
    <property type="gene ID" value="Pan_g2658"/>
</dbReference>
<accession>A0A7E4VSG2</accession>
<dbReference type="Proteomes" id="UP000492821">
    <property type="component" value="Unassembled WGS sequence"/>
</dbReference>
<sequence>MAKTRSMPASPGTPLTLEAALKKTPRKGAATPKKPSHTDTPRPPKPAAKAVEETKDTPAKAKASPKPAKVAATPKPAKTPATPKNAKPAATPKPAKPAATPKQTKTVVTPKATPAEPAPTPKQTKATPKPAKVVATPKPTKAAATPKTAKTVATPKATPAKPAPTPKQTKATPKPTKAAATPKPAKATPKPKLPVIEAAKKAETAVESPVLKNTKASKLANLFKSAKGKKDAAEIKKLTEELGLSSDEFDDSDADIFDESDDGLVYAQDASDEEEEGGIAVINADDDEDIADSEEEADESKEEVVAKPAKKTTPTAVITKTGNTPEPKTTTTEIVKRARRRKAKAVYPVVEDGVLKSAKVGENGEIEIIGVGMKLNFDKKTNNIKREIDATGGIALKALTAYQSDAQKDKKKLFEEEGNAVYLDVKYKLPGFIPTTQRVGSRKLYELTFPEKTPENASVCLILPDLSHTEADVKDHDYEKQARLWGDILREKFNLTGKDVSKIYTMTQLRREIHTRADKNKFARTYDIFLVDRSIYTLVIYHIGRDFQKGSRQPYPLIITANNVPQQIKRAYGLASMDVRPGTCHVSLKIGNLTQGASKLAVNLRSATECLFKNIPGGWKNLKTASIALDEFTIQLPIYVDFSPKSEVEMVKPEPAPRNIVEDELNTLDSKYRVRIDNGEIKVVDAKTGQVVGDPKAYFGDALEDVEDDGVAVVDEEEETFKAAPLVVKTGEAAVEDGAVKPKKAGAENVKPKKANKKRKHASKSAGPPSKKAVKA</sequence>
<feature type="region of interest" description="Disordered" evidence="1">
    <location>
        <begin position="1"/>
        <end position="193"/>
    </location>
</feature>
<dbReference type="InterPro" id="IPR023674">
    <property type="entry name" value="Ribosomal_uL1-like"/>
</dbReference>
<evidence type="ECO:0000313" key="3">
    <source>
        <dbReference type="WBParaSite" id="Pan_g2658.t1"/>
    </source>
</evidence>
<reference evidence="3" key="2">
    <citation type="submission" date="2020-10" db="UniProtKB">
        <authorList>
            <consortium name="WormBaseParasite"/>
        </authorList>
    </citation>
    <scope>IDENTIFICATION</scope>
</reference>
<feature type="region of interest" description="Disordered" evidence="1">
    <location>
        <begin position="268"/>
        <end position="312"/>
    </location>
</feature>
<keyword evidence="2" id="KW-1185">Reference proteome</keyword>
<feature type="compositionally biased region" description="Basic residues" evidence="1">
    <location>
        <begin position="752"/>
        <end position="763"/>
    </location>
</feature>
<reference evidence="2" key="1">
    <citation type="journal article" date="2013" name="Genetics">
        <title>The draft genome and transcriptome of Panagrellus redivivus are shaped by the harsh demands of a free-living lifestyle.</title>
        <authorList>
            <person name="Srinivasan J."/>
            <person name="Dillman A.R."/>
            <person name="Macchietto M.G."/>
            <person name="Heikkinen L."/>
            <person name="Lakso M."/>
            <person name="Fracchia K.M."/>
            <person name="Antoshechkin I."/>
            <person name="Mortazavi A."/>
            <person name="Wong G."/>
            <person name="Sternberg P.W."/>
        </authorList>
    </citation>
    <scope>NUCLEOTIDE SEQUENCE [LARGE SCALE GENOMIC DNA]</scope>
    <source>
        <strain evidence="2">MT8872</strain>
    </source>
</reference>
<feature type="region of interest" description="Disordered" evidence="1">
    <location>
        <begin position="733"/>
        <end position="776"/>
    </location>
</feature>
<proteinExistence type="predicted"/>
<name>A0A7E4VSG2_PANRE</name>